<dbReference type="GO" id="GO:0016787">
    <property type="term" value="F:hydrolase activity"/>
    <property type="evidence" value="ECO:0007669"/>
    <property type="project" value="UniProtKB-KW"/>
</dbReference>
<keyword evidence="2" id="KW-1185">Reference proteome</keyword>
<dbReference type="EMBL" id="JBBMFA010000036">
    <property type="protein sequence ID" value="MEQ2519098.1"/>
    <property type="molecule type" value="Genomic_DNA"/>
</dbReference>
<gene>
    <name evidence="1" type="ORF">WMO24_01390</name>
</gene>
<dbReference type="Gene3D" id="1.10.3210.10">
    <property type="entry name" value="Hypothetical protein af1432"/>
    <property type="match status" value="1"/>
</dbReference>
<accession>A0ABV1GBJ0</accession>
<comment type="caution">
    <text evidence="1">The sequence shown here is derived from an EMBL/GenBank/DDBJ whole genome shotgun (WGS) entry which is preliminary data.</text>
</comment>
<organism evidence="1 2">
    <name type="scientific">Ruthenibacterium intestinale</name>
    <dbReference type="NCBI Taxonomy" id="3133163"/>
    <lineage>
        <taxon>Bacteria</taxon>
        <taxon>Bacillati</taxon>
        <taxon>Bacillota</taxon>
        <taxon>Clostridia</taxon>
        <taxon>Eubacteriales</taxon>
        <taxon>Oscillospiraceae</taxon>
        <taxon>Ruthenibacterium</taxon>
    </lineage>
</organism>
<proteinExistence type="predicted"/>
<sequence length="195" mass="22237">MDYKAEFIRIFSENVTRPGADKLLDWLATTDFYTAPASTRFHGACESGLVMHSLNVYHVLTERYFHAEEDSLETYTIVSLLHDLCKANYYKAGFRNVKNDTTGQWEKVPNFTVQDAFPYGHGEKSVYLIERFLRLKTAEAVAIRWHMGGFDDSVRGGSFTISNAYDQYPLAVKLHLADLEATYLLEKGTSSVNRK</sequence>
<dbReference type="RefSeq" id="WP_349214347.1">
    <property type="nucleotide sequence ID" value="NZ_JBBMFA010000036.1"/>
</dbReference>
<name>A0ABV1GBJ0_9FIRM</name>
<dbReference type="Proteomes" id="UP001477672">
    <property type="component" value="Unassembled WGS sequence"/>
</dbReference>
<evidence type="ECO:0000313" key="1">
    <source>
        <dbReference type="EMBL" id="MEQ2519098.1"/>
    </source>
</evidence>
<keyword evidence="1" id="KW-0378">Hydrolase</keyword>
<dbReference type="SUPFAM" id="SSF109604">
    <property type="entry name" value="HD-domain/PDEase-like"/>
    <property type="match status" value="1"/>
</dbReference>
<evidence type="ECO:0000313" key="2">
    <source>
        <dbReference type="Proteomes" id="UP001477672"/>
    </source>
</evidence>
<protein>
    <submittedName>
        <fullName evidence="1">Hydrolase</fullName>
    </submittedName>
</protein>
<reference evidence="1 2" key="1">
    <citation type="submission" date="2024-03" db="EMBL/GenBank/DDBJ databases">
        <title>Human intestinal bacterial collection.</title>
        <authorList>
            <person name="Pauvert C."/>
            <person name="Hitch T.C.A."/>
            <person name="Clavel T."/>
        </authorList>
    </citation>
    <scope>NUCLEOTIDE SEQUENCE [LARGE SCALE GENOMIC DNA]</scope>
    <source>
        <strain evidence="1 2">CLA-JM-H11</strain>
    </source>
</reference>